<proteinExistence type="predicted"/>
<sequence length="103" mass="11622">MSDPTSISTISRKGKKKKKKKQQQHHRRIEEINMTLNSSAYLADNLEIEELLVTKHDQNLPKMNLDGLNIGLRLAMGTEICGRIYSLSCPQFIPTPNTKLSAT</sequence>
<comment type="caution">
    <text evidence="2">The sequence shown here is derived from an EMBL/GenBank/DDBJ whole genome shotgun (WGS) entry which is preliminary data.</text>
</comment>
<feature type="compositionally biased region" description="Basic residues" evidence="1">
    <location>
        <begin position="12"/>
        <end position="27"/>
    </location>
</feature>
<reference evidence="3" key="1">
    <citation type="journal article" date="2020" name="Nat. Commun.">
        <title>Genome assembly of wild tea tree DASZ reveals pedigree and selection history of tea varieties.</title>
        <authorList>
            <person name="Zhang W."/>
            <person name="Zhang Y."/>
            <person name="Qiu H."/>
            <person name="Guo Y."/>
            <person name="Wan H."/>
            <person name="Zhang X."/>
            <person name="Scossa F."/>
            <person name="Alseekh S."/>
            <person name="Zhang Q."/>
            <person name="Wang P."/>
            <person name="Xu L."/>
            <person name="Schmidt M.H."/>
            <person name="Jia X."/>
            <person name="Li D."/>
            <person name="Zhu A."/>
            <person name="Guo F."/>
            <person name="Chen W."/>
            <person name="Ni D."/>
            <person name="Usadel B."/>
            <person name="Fernie A.R."/>
            <person name="Wen W."/>
        </authorList>
    </citation>
    <scope>NUCLEOTIDE SEQUENCE [LARGE SCALE GENOMIC DNA]</scope>
    <source>
        <strain evidence="3">cv. G240</strain>
    </source>
</reference>
<dbReference type="AlphaFoldDB" id="A0A7J7GH48"/>
<name>A0A7J7GH48_CAMSI</name>
<dbReference type="Proteomes" id="UP000593564">
    <property type="component" value="Unassembled WGS sequence"/>
</dbReference>
<evidence type="ECO:0000256" key="1">
    <source>
        <dbReference type="SAM" id="MobiDB-lite"/>
    </source>
</evidence>
<reference evidence="2 3" key="2">
    <citation type="submission" date="2020-07" db="EMBL/GenBank/DDBJ databases">
        <title>Genome assembly of wild tea tree DASZ reveals pedigree and selection history of tea varieties.</title>
        <authorList>
            <person name="Zhang W."/>
        </authorList>
    </citation>
    <scope>NUCLEOTIDE SEQUENCE [LARGE SCALE GENOMIC DNA]</scope>
    <source>
        <strain evidence="3">cv. G240</strain>
        <tissue evidence="2">Leaf</tissue>
    </source>
</reference>
<protein>
    <submittedName>
        <fullName evidence="2">Uncharacterized protein</fullName>
    </submittedName>
</protein>
<evidence type="ECO:0000313" key="2">
    <source>
        <dbReference type="EMBL" id="KAF5938744.1"/>
    </source>
</evidence>
<keyword evidence="3" id="KW-1185">Reference proteome</keyword>
<gene>
    <name evidence="2" type="ORF">HYC85_023003</name>
</gene>
<dbReference type="EMBL" id="JACBKZ010000011">
    <property type="protein sequence ID" value="KAF5938744.1"/>
    <property type="molecule type" value="Genomic_DNA"/>
</dbReference>
<accession>A0A7J7GH48</accession>
<evidence type="ECO:0000313" key="3">
    <source>
        <dbReference type="Proteomes" id="UP000593564"/>
    </source>
</evidence>
<feature type="region of interest" description="Disordered" evidence="1">
    <location>
        <begin position="1"/>
        <end position="29"/>
    </location>
</feature>
<organism evidence="2 3">
    <name type="scientific">Camellia sinensis</name>
    <name type="common">Tea plant</name>
    <name type="synonym">Thea sinensis</name>
    <dbReference type="NCBI Taxonomy" id="4442"/>
    <lineage>
        <taxon>Eukaryota</taxon>
        <taxon>Viridiplantae</taxon>
        <taxon>Streptophyta</taxon>
        <taxon>Embryophyta</taxon>
        <taxon>Tracheophyta</taxon>
        <taxon>Spermatophyta</taxon>
        <taxon>Magnoliopsida</taxon>
        <taxon>eudicotyledons</taxon>
        <taxon>Gunneridae</taxon>
        <taxon>Pentapetalae</taxon>
        <taxon>asterids</taxon>
        <taxon>Ericales</taxon>
        <taxon>Theaceae</taxon>
        <taxon>Camellia</taxon>
    </lineage>
</organism>
<feature type="compositionally biased region" description="Polar residues" evidence="1">
    <location>
        <begin position="1"/>
        <end position="11"/>
    </location>
</feature>